<protein>
    <recommendedName>
        <fullName evidence="3">RING-type E3 ubiquitin transferase</fullName>
        <ecNumber evidence="3">2.3.2.27</ecNumber>
    </recommendedName>
</protein>
<dbReference type="PANTHER" id="PTHR47355:SF1">
    <property type="entry name" value="E3 UBIQUITIN-PROTEIN LIGASE SPL2"/>
    <property type="match status" value="1"/>
</dbReference>
<evidence type="ECO:0000313" key="16">
    <source>
        <dbReference type="EMBL" id="URE07545.1"/>
    </source>
</evidence>
<dbReference type="Pfam" id="PF12483">
    <property type="entry name" value="GIDE"/>
    <property type="match status" value="1"/>
</dbReference>
<dbReference type="InterPro" id="IPR022170">
    <property type="entry name" value="MUL1-like"/>
</dbReference>
<dbReference type="Proteomes" id="UP001055439">
    <property type="component" value="Chromosome 5"/>
</dbReference>
<organism evidence="16 17">
    <name type="scientific">Musa troglodytarum</name>
    <name type="common">fe'i banana</name>
    <dbReference type="NCBI Taxonomy" id="320322"/>
    <lineage>
        <taxon>Eukaryota</taxon>
        <taxon>Viridiplantae</taxon>
        <taxon>Streptophyta</taxon>
        <taxon>Embryophyta</taxon>
        <taxon>Tracheophyta</taxon>
        <taxon>Spermatophyta</taxon>
        <taxon>Magnoliopsida</taxon>
        <taxon>Liliopsida</taxon>
        <taxon>Zingiberales</taxon>
        <taxon>Musaceae</taxon>
        <taxon>Musa</taxon>
    </lineage>
</organism>
<comment type="catalytic activity">
    <reaction evidence="1">
        <text>S-ubiquitinyl-[E2 ubiquitin-conjugating enzyme]-L-cysteine + [acceptor protein]-L-lysine = [E2 ubiquitin-conjugating enzyme]-L-cysteine + N(6)-ubiquitinyl-[acceptor protein]-L-lysine.</text>
        <dbReference type="EC" id="2.3.2.27"/>
    </reaction>
</comment>
<evidence type="ECO:0000256" key="1">
    <source>
        <dbReference type="ARBA" id="ARBA00000900"/>
    </source>
</evidence>
<evidence type="ECO:0000256" key="5">
    <source>
        <dbReference type="ARBA" id="ARBA00022692"/>
    </source>
</evidence>
<evidence type="ECO:0000256" key="13">
    <source>
        <dbReference type="SAM" id="Phobius"/>
    </source>
</evidence>
<dbReference type="CDD" id="cd23145">
    <property type="entry name" value="RING-HC_SPL2-like"/>
    <property type="match status" value="1"/>
</dbReference>
<keyword evidence="7 12" id="KW-0863">Zinc-finger</keyword>
<evidence type="ECO:0000256" key="9">
    <source>
        <dbReference type="ARBA" id="ARBA00022833"/>
    </source>
</evidence>
<evidence type="ECO:0000256" key="7">
    <source>
        <dbReference type="ARBA" id="ARBA00022771"/>
    </source>
</evidence>
<dbReference type="InterPro" id="IPR013083">
    <property type="entry name" value="Znf_RING/FYVE/PHD"/>
</dbReference>
<keyword evidence="9" id="KW-0862">Zinc</keyword>
<keyword evidence="8" id="KW-0833">Ubl conjugation pathway</keyword>
<proteinExistence type="predicted"/>
<dbReference type="InterPro" id="IPR001841">
    <property type="entry name" value="Znf_RING"/>
</dbReference>
<dbReference type="EMBL" id="CP097507">
    <property type="protein sequence ID" value="URE07544.1"/>
    <property type="molecule type" value="Genomic_DNA"/>
</dbReference>
<dbReference type="GO" id="GO:0061630">
    <property type="term" value="F:ubiquitin protein ligase activity"/>
    <property type="evidence" value="ECO:0007669"/>
    <property type="project" value="UniProtKB-EC"/>
</dbReference>
<dbReference type="SUPFAM" id="SSF57850">
    <property type="entry name" value="RING/U-box"/>
    <property type="match status" value="1"/>
</dbReference>
<accession>A0A9E7G4I4</accession>
<keyword evidence="4" id="KW-0808">Transferase</keyword>
<dbReference type="GO" id="GO:0016020">
    <property type="term" value="C:membrane"/>
    <property type="evidence" value="ECO:0007669"/>
    <property type="project" value="UniProtKB-SubCell"/>
</dbReference>
<dbReference type="InterPro" id="IPR044247">
    <property type="entry name" value="SPL2-like"/>
</dbReference>
<dbReference type="EMBL" id="CP097507">
    <property type="protein sequence ID" value="URE03653.1"/>
    <property type="molecule type" value="Genomic_DNA"/>
</dbReference>
<evidence type="ECO:0000256" key="2">
    <source>
        <dbReference type="ARBA" id="ARBA00004141"/>
    </source>
</evidence>
<evidence type="ECO:0000256" key="10">
    <source>
        <dbReference type="ARBA" id="ARBA00022989"/>
    </source>
</evidence>
<name>A0A9E7G4I4_9LILI</name>
<dbReference type="GO" id="GO:0008270">
    <property type="term" value="F:zinc ion binding"/>
    <property type="evidence" value="ECO:0007669"/>
    <property type="project" value="UniProtKB-KW"/>
</dbReference>
<evidence type="ECO:0000256" key="12">
    <source>
        <dbReference type="PROSITE-ProRule" id="PRU00175"/>
    </source>
</evidence>
<keyword evidence="17" id="KW-1185">Reference proteome</keyword>
<keyword evidence="10 13" id="KW-1133">Transmembrane helix</keyword>
<evidence type="ECO:0000256" key="11">
    <source>
        <dbReference type="ARBA" id="ARBA00023136"/>
    </source>
</evidence>
<feature type="domain" description="RING-type" evidence="14">
    <location>
        <begin position="332"/>
        <end position="372"/>
    </location>
</feature>
<dbReference type="PANTHER" id="PTHR47355">
    <property type="entry name" value="E3 UBIQUITIN-PROTEIN LIGASE SPL2"/>
    <property type="match status" value="1"/>
</dbReference>
<evidence type="ECO:0000259" key="14">
    <source>
        <dbReference type="PROSITE" id="PS50089"/>
    </source>
</evidence>
<evidence type="ECO:0000256" key="4">
    <source>
        <dbReference type="ARBA" id="ARBA00022679"/>
    </source>
</evidence>
<dbReference type="Pfam" id="PF13920">
    <property type="entry name" value="zf-C3HC4_3"/>
    <property type="match status" value="1"/>
</dbReference>
<dbReference type="Gene3D" id="3.30.40.10">
    <property type="entry name" value="Zinc/RING finger domain, C3HC4 (zinc finger)"/>
    <property type="match status" value="1"/>
</dbReference>
<evidence type="ECO:0000313" key="17">
    <source>
        <dbReference type="Proteomes" id="UP001055439"/>
    </source>
</evidence>
<feature type="transmembrane region" description="Helical" evidence="13">
    <location>
        <begin position="12"/>
        <end position="37"/>
    </location>
</feature>
<dbReference type="AlphaFoldDB" id="A0A9E7G4I4"/>
<keyword evidence="11 13" id="KW-0472">Membrane</keyword>
<reference evidence="16" key="1">
    <citation type="submission" date="2022-05" db="EMBL/GenBank/DDBJ databases">
        <title>The Musa troglodytarum L. genome provides insights into the mechanism of non-climacteric behaviour and enrichment of carotenoids.</title>
        <authorList>
            <person name="Wang J."/>
        </authorList>
    </citation>
    <scope>NUCLEOTIDE SEQUENCE</scope>
    <source>
        <tissue evidence="16">Leaf</tissue>
    </source>
</reference>
<evidence type="ECO:0000256" key="6">
    <source>
        <dbReference type="ARBA" id="ARBA00022723"/>
    </source>
</evidence>
<keyword evidence="5 13" id="KW-0812">Transmembrane</keyword>
<dbReference type="PROSITE" id="PS50089">
    <property type="entry name" value="ZF_RING_2"/>
    <property type="match status" value="1"/>
</dbReference>
<sequence length="384" mass="42517">MSFRDHEMAAAVGRIVLAYDGAIAGLALAAFAAVSWVKYLAASAALVRIRRATSVPISGLRSLLSSDDSSDEDGVLVVVRGRVQPSFTVEALGGWPLSKFRDVLTPRGSGERAVAVLSTQTCLYNEWRGMFGWSSDLNALLVRSWKERRSSSLELVPFILADGAKSPNSGYIHVNLDGSAHPLPLTTVYHELHPVQLTPCTFFQAIFGSGYPVALLHEEKILPVGKEITAIGICRPRDRALEIKSCRNLPFFLSDMTKDELEAELISNTRILLWSGILIGTLSIGILGYALIRNWRKWKEWRMRRREIQDLHDESLIESSMAAEDATEGELCVICLSTLRRSAFIPCGHLVCCSRCALHVERDSSPKCPVCRQDVRSSIRIYDS</sequence>
<dbReference type="EC" id="2.3.2.27" evidence="3"/>
<evidence type="ECO:0000256" key="8">
    <source>
        <dbReference type="ARBA" id="ARBA00022786"/>
    </source>
</evidence>
<dbReference type="EMBL" id="CP097507">
    <property type="protein sequence ID" value="URE07545.1"/>
    <property type="molecule type" value="Genomic_DNA"/>
</dbReference>
<comment type="subcellular location">
    <subcellularLocation>
        <location evidence="2">Membrane</location>
        <topology evidence="2">Multi-pass membrane protein</topology>
    </subcellularLocation>
</comment>
<keyword evidence="6" id="KW-0479">Metal-binding</keyword>
<evidence type="ECO:0000256" key="3">
    <source>
        <dbReference type="ARBA" id="ARBA00012483"/>
    </source>
</evidence>
<feature type="transmembrane region" description="Helical" evidence="13">
    <location>
        <begin position="271"/>
        <end position="292"/>
    </location>
</feature>
<dbReference type="OrthoDB" id="1711136at2759"/>
<evidence type="ECO:0000313" key="15">
    <source>
        <dbReference type="EMBL" id="URE03652.1"/>
    </source>
</evidence>
<gene>
    <name evidence="15" type="ORF">MUK42_01196</name>
    <name evidence="16" type="ORF">MUK42_37055</name>
</gene>
<dbReference type="FunFam" id="1.10.1170.10:FF:000002">
    <property type="entry name" value="Baculoviral IAP repeat containing 7"/>
    <property type="match status" value="1"/>
</dbReference>
<dbReference type="GO" id="GO:0016567">
    <property type="term" value="P:protein ubiquitination"/>
    <property type="evidence" value="ECO:0007669"/>
    <property type="project" value="InterPro"/>
</dbReference>
<dbReference type="EMBL" id="CP097507">
    <property type="protein sequence ID" value="URE03652.1"/>
    <property type="molecule type" value="Genomic_DNA"/>
</dbReference>